<dbReference type="EMBL" id="VUJU01000605">
    <property type="protein sequence ID" value="KAF0769382.1"/>
    <property type="molecule type" value="Genomic_DNA"/>
</dbReference>
<reference evidence="1 2" key="1">
    <citation type="submission" date="2019-08" db="EMBL/GenBank/DDBJ databases">
        <title>Whole genome of Aphis craccivora.</title>
        <authorList>
            <person name="Voronova N.V."/>
            <person name="Shulinski R.S."/>
            <person name="Bandarenka Y.V."/>
            <person name="Zhorov D.G."/>
            <person name="Warner D."/>
        </authorList>
    </citation>
    <scope>NUCLEOTIDE SEQUENCE [LARGE SCALE GENOMIC DNA]</scope>
    <source>
        <strain evidence="1">180601</strain>
        <tissue evidence="1">Whole Body</tissue>
    </source>
</reference>
<dbReference type="Proteomes" id="UP000478052">
    <property type="component" value="Unassembled WGS sequence"/>
</dbReference>
<dbReference type="GO" id="GO:0016787">
    <property type="term" value="F:hydrolase activity"/>
    <property type="evidence" value="ECO:0007669"/>
    <property type="project" value="UniProtKB-KW"/>
</dbReference>
<sequence length="99" mass="11372">MFWCGYRLPTVCSSSGLPAHAVKFEQRHTRLHQDQYFRRFYESRQCSNNKKQQLDLVSDNRSFGGQQKVYKHDRSVATCNTKASFEGGGGKVGHEFVPI</sequence>
<proteinExistence type="predicted"/>
<protein>
    <submittedName>
        <fullName evidence="1">S-formylglutathione hydrolase-like isoform X2</fullName>
    </submittedName>
</protein>
<evidence type="ECO:0000313" key="2">
    <source>
        <dbReference type="Proteomes" id="UP000478052"/>
    </source>
</evidence>
<dbReference type="AlphaFoldDB" id="A0A6G0ZF70"/>
<evidence type="ECO:0000313" key="1">
    <source>
        <dbReference type="EMBL" id="KAF0769382.1"/>
    </source>
</evidence>
<keyword evidence="2" id="KW-1185">Reference proteome</keyword>
<name>A0A6G0ZF70_APHCR</name>
<comment type="caution">
    <text evidence="1">The sequence shown here is derived from an EMBL/GenBank/DDBJ whole genome shotgun (WGS) entry which is preliminary data.</text>
</comment>
<gene>
    <name evidence="1" type="ORF">FWK35_00003544</name>
</gene>
<accession>A0A6G0ZF70</accession>
<keyword evidence="1" id="KW-0378">Hydrolase</keyword>
<organism evidence="1 2">
    <name type="scientific">Aphis craccivora</name>
    <name type="common">Cowpea aphid</name>
    <dbReference type="NCBI Taxonomy" id="307492"/>
    <lineage>
        <taxon>Eukaryota</taxon>
        <taxon>Metazoa</taxon>
        <taxon>Ecdysozoa</taxon>
        <taxon>Arthropoda</taxon>
        <taxon>Hexapoda</taxon>
        <taxon>Insecta</taxon>
        <taxon>Pterygota</taxon>
        <taxon>Neoptera</taxon>
        <taxon>Paraneoptera</taxon>
        <taxon>Hemiptera</taxon>
        <taxon>Sternorrhyncha</taxon>
        <taxon>Aphidomorpha</taxon>
        <taxon>Aphidoidea</taxon>
        <taxon>Aphididae</taxon>
        <taxon>Aphidini</taxon>
        <taxon>Aphis</taxon>
        <taxon>Aphis</taxon>
    </lineage>
</organism>